<feature type="compositionally biased region" description="Polar residues" evidence="5">
    <location>
        <begin position="38"/>
        <end position="53"/>
    </location>
</feature>
<evidence type="ECO:0000256" key="2">
    <source>
        <dbReference type="ARBA" id="ARBA00022771"/>
    </source>
</evidence>
<dbReference type="eggNOG" id="ENOG502S2D3">
    <property type="taxonomic scope" value="Eukaryota"/>
</dbReference>
<dbReference type="GO" id="GO:0008270">
    <property type="term" value="F:zinc ion binding"/>
    <property type="evidence" value="ECO:0007669"/>
    <property type="project" value="UniProtKB-KW"/>
</dbReference>
<proteinExistence type="predicted"/>
<evidence type="ECO:0000313" key="8">
    <source>
        <dbReference type="Proteomes" id="UP000053927"/>
    </source>
</evidence>
<dbReference type="KEGG" id="shs:STEHIDRAFT_68351"/>
<feature type="domain" description="MYND-type" evidence="6">
    <location>
        <begin position="105"/>
        <end position="150"/>
    </location>
</feature>
<keyword evidence="2 4" id="KW-0863">Zinc-finger</keyword>
<keyword evidence="3" id="KW-0862">Zinc</keyword>
<dbReference type="RefSeq" id="XP_007310401.1">
    <property type="nucleotide sequence ID" value="XM_007310339.1"/>
</dbReference>
<organism evidence="7 8">
    <name type="scientific">Stereum hirsutum (strain FP-91666)</name>
    <name type="common">White-rot fungus</name>
    <dbReference type="NCBI Taxonomy" id="721885"/>
    <lineage>
        <taxon>Eukaryota</taxon>
        <taxon>Fungi</taxon>
        <taxon>Dikarya</taxon>
        <taxon>Basidiomycota</taxon>
        <taxon>Agaricomycotina</taxon>
        <taxon>Agaricomycetes</taxon>
        <taxon>Russulales</taxon>
        <taxon>Stereaceae</taxon>
        <taxon>Stereum</taxon>
    </lineage>
</organism>
<evidence type="ECO:0000313" key="7">
    <source>
        <dbReference type="EMBL" id="EIM80340.1"/>
    </source>
</evidence>
<dbReference type="OMA" id="PHICESD"/>
<dbReference type="Pfam" id="PF14737">
    <property type="entry name" value="DUF4470"/>
    <property type="match status" value="1"/>
</dbReference>
<dbReference type="OrthoDB" id="5282002at2759"/>
<dbReference type="InterPro" id="IPR002893">
    <property type="entry name" value="Znf_MYND"/>
</dbReference>
<evidence type="ECO:0000259" key="6">
    <source>
        <dbReference type="PROSITE" id="PS50865"/>
    </source>
</evidence>
<evidence type="ECO:0000256" key="4">
    <source>
        <dbReference type="PROSITE-ProRule" id="PRU00134"/>
    </source>
</evidence>
<dbReference type="EMBL" id="JH687398">
    <property type="protein sequence ID" value="EIM80340.1"/>
    <property type="molecule type" value="Genomic_DNA"/>
</dbReference>
<evidence type="ECO:0000256" key="5">
    <source>
        <dbReference type="SAM" id="MobiDB-lite"/>
    </source>
</evidence>
<keyword evidence="1" id="KW-0479">Metal-binding</keyword>
<evidence type="ECO:0000256" key="1">
    <source>
        <dbReference type="ARBA" id="ARBA00022723"/>
    </source>
</evidence>
<keyword evidence="8" id="KW-1185">Reference proteome</keyword>
<dbReference type="Gene3D" id="6.10.140.2220">
    <property type="match status" value="1"/>
</dbReference>
<dbReference type="InterPro" id="IPR027974">
    <property type="entry name" value="DUF4470"/>
</dbReference>
<feature type="region of interest" description="Disordered" evidence="5">
    <location>
        <begin position="28"/>
        <end position="67"/>
    </location>
</feature>
<name>R7RZJ8_STEHR</name>
<sequence length="652" mass="72885">MASPSATKDVSGLTARLAGLTVEEQVAALWADDPHSGPTAQLNPGGNNPSDPSDVSGRLSRDFPDFPEPDSEVGTAFLASYKKAVLGPGGGGPAAVDYTIREPPCANVNVAQKQAACPKRGSSLCGSCKLVQYCSKICQAQHWKIHKQDCKDQIRAPDWEPIWSLEKRTPAFVSDEDIHGPRNPHSLGHALWGNVPAVDILNLNHDSDNQADTNFTVAAPASGDLRHIIRTVNQLPSDYNGELTIVLNDRDPYVVARNLLLLILLALPDKSRGPDMALHFWYSVFVPMEYNSQMTLILLDFLTEKFKLDETSQLSSTSTITTHDCSDVITLMTVLVRSTYQIGDAANELHRVRFAPSRLDLHHRQYCKLEPSHRLAFLEFRRFGLLLPFGACNAQFNYPNRFLFDYDGKFLLSDFASPLESWDIMSVMKTGIAHGSPRADIFGCLYFYVSDQLREFARRLDRFRISFKLFNEDSGALAASIRSNSLSGLGLPSSTRFDRIAVSNIIDPSYVGLPQVLSDWGPLLSKEDPRATLLAYSLNWPMQHAGAKPGRDDDIKKCMDVMQRLGKVIHGKTYLLTAVYDNSQAFEDYLETSGLRHALDESQLRRKIKHAIVPPRLCVPIEARRNALPEFPDDESWYFWVSYQSYNFFQHG</sequence>
<reference evidence="8" key="1">
    <citation type="journal article" date="2012" name="Science">
        <title>The Paleozoic origin of enzymatic lignin decomposition reconstructed from 31 fungal genomes.</title>
        <authorList>
            <person name="Floudas D."/>
            <person name="Binder M."/>
            <person name="Riley R."/>
            <person name="Barry K."/>
            <person name="Blanchette R.A."/>
            <person name="Henrissat B."/>
            <person name="Martinez A.T."/>
            <person name="Otillar R."/>
            <person name="Spatafora J.W."/>
            <person name="Yadav J.S."/>
            <person name="Aerts A."/>
            <person name="Benoit I."/>
            <person name="Boyd A."/>
            <person name="Carlson A."/>
            <person name="Copeland A."/>
            <person name="Coutinho P.M."/>
            <person name="de Vries R.P."/>
            <person name="Ferreira P."/>
            <person name="Findley K."/>
            <person name="Foster B."/>
            <person name="Gaskell J."/>
            <person name="Glotzer D."/>
            <person name="Gorecki P."/>
            <person name="Heitman J."/>
            <person name="Hesse C."/>
            <person name="Hori C."/>
            <person name="Igarashi K."/>
            <person name="Jurgens J.A."/>
            <person name="Kallen N."/>
            <person name="Kersten P."/>
            <person name="Kohler A."/>
            <person name="Kuees U."/>
            <person name="Kumar T.K.A."/>
            <person name="Kuo A."/>
            <person name="LaButti K."/>
            <person name="Larrondo L.F."/>
            <person name="Lindquist E."/>
            <person name="Ling A."/>
            <person name="Lombard V."/>
            <person name="Lucas S."/>
            <person name="Lundell T."/>
            <person name="Martin R."/>
            <person name="McLaughlin D.J."/>
            <person name="Morgenstern I."/>
            <person name="Morin E."/>
            <person name="Murat C."/>
            <person name="Nagy L.G."/>
            <person name="Nolan M."/>
            <person name="Ohm R.A."/>
            <person name="Patyshakuliyeva A."/>
            <person name="Rokas A."/>
            <person name="Ruiz-Duenas F.J."/>
            <person name="Sabat G."/>
            <person name="Salamov A."/>
            <person name="Samejima M."/>
            <person name="Schmutz J."/>
            <person name="Slot J.C."/>
            <person name="St John F."/>
            <person name="Stenlid J."/>
            <person name="Sun H."/>
            <person name="Sun S."/>
            <person name="Syed K."/>
            <person name="Tsang A."/>
            <person name="Wiebenga A."/>
            <person name="Young D."/>
            <person name="Pisabarro A."/>
            <person name="Eastwood D.C."/>
            <person name="Martin F."/>
            <person name="Cullen D."/>
            <person name="Grigoriev I.V."/>
            <person name="Hibbett D.S."/>
        </authorList>
    </citation>
    <scope>NUCLEOTIDE SEQUENCE [LARGE SCALE GENOMIC DNA]</scope>
    <source>
        <strain evidence="8">FP-91666</strain>
    </source>
</reference>
<dbReference type="GeneID" id="18806429"/>
<dbReference type="Proteomes" id="UP000053927">
    <property type="component" value="Unassembled WGS sequence"/>
</dbReference>
<dbReference type="AlphaFoldDB" id="R7RZJ8"/>
<accession>R7RZJ8</accession>
<dbReference type="SUPFAM" id="SSF144232">
    <property type="entry name" value="HIT/MYND zinc finger-like"/>
    <property type="match status" value="1"/>
</dbReference>
<dbReference type="PROSITE" id="PS50865">
    <property type="entry name" value="ZF_MYND_2"/>
    <property type="match status" value="1"/>
</dbReference>
<protein>
    <recommendedName>
        <fullName evidence="6">MYND-type domain-containing protein</fullName>
    </recommendedName>
</protein>
<evidence type="ECO:0000256" key="3">
    <source>
        <dbReference type="ARBA" id="ARBA00022833"/>
    </source>
</evidence>
<dbReference type="Pfam" id="PF01753">
    <property type="entry name" value="zf-MYND"/>
    <property type="match status" value="1"/>
</dbReference>
<gene>
    <name evidence="7" type="ORF">STEHIDRAFT_68351</name>
</gene>